<dbReference type="Proteomes" id="UP000447833">
    <property type="component" value="Unassembled WGS sequence"/>
</dbReference>
<dbReference type="InterPro" id="IPR040170">
    <property type="entry name" value="Cytosol_ACT"/>
</dbReference>
<organism evidence="5 6">
    <name type="scientific">Guptibacillus hwajinpoensis</name>
    <dbReference type="NCBI Taxonomy" id="208199"/>
    <lineage>
        <taxon>Bacteria</taxon>
        <taxon>Bacillati</taxon>
        <taxon>Bacillota</taxon>
        <taxon>Bacilli</taxon>
        <taxon>Bacillales</taxon>
        <taxon>Guptibacillaceae</taxon>
        <taxon>Guptibacillus</taxon>
    </lineage>
</organism>
<dbReference type="PROSITE" id="PS51770">
    <property type="entry name" value="HOTDOG_ACOT"/>
    <property type="match status" value="1"/>
</dbReference>
<comment type="similarity">
    <text evidence="1">Belongs to the acyl coenzyme A hydrolase family.</text>
</comment>
<name>A0A845F2T7_9BACL</name>
<feature type="domain" description="HotDog ACOT-type" evidence="4">
    <location>
        <begin position="6"/>
        <end position="118"/>
    </location>
</feature>
<protein>
    <submittedName>
        <fullName evidence="5">Acyl-CoA thioesterase</fullName>
    </submittedName>
</protein>
<dbReference type="CDD" id="cd03442">
    <property type="entry name" value="BFIT_BACH"/>
    <property type="match status" value="1"/>
</dbReference>
<accession>A0A845F2T7</accession>
<dbReference type="PANTHER" id="PTHR11049">
    <property type="entry name" value="ACYL COENZYME A THIOESTER HYDROLASE"/>
    <property type="match status" value="1"/>
</dbReference>
<dbReference type="AlphaFoldDB" id="A0A845F2T7"/>
<dbReference type="Gene3D" id="3.10.129.10">
    <property type="entry name" value="Hotdog Thioesterase"/>
    <property type="match status" value="1"/>
</dbReference>
<evidence type="ECO:0000313" key="5">
    <source>
        <dbReference type="EMBL" id="MYL65263.1"/>
    </source>
</evidence>
<dbReference type="GO" id="GO:0052816">
    <property type="term" value="F:long-chain fatty acyl-CoA hydrolase activity"/>
    <property type="evidence" value="ECO:0007669"/>
    <property type="project" value="TreeGrafter"/>
</dbReference>
<evidence type="ECO:0000256" key="1">
    <source>
        <dbReference type="ARBA" id="ARBA00010458"/>
    </source>
</evidence>
<dbReference type="GO" id="GO:0009062">
    <property type="term" value="P:fatty acid catabolic process"/>
    <property type="evidence" value="ECO:0007669"/>
    <property type="project" value="TreeGrafter"/>
</dbReference>
<proteinExistence type="inferred from homology"/>
<evidence type="ECO:0000256" key="2">
    <source>
        <dbReference type="ARBA" id="ARBA00022801"/>
    </source>
</evidence>
<dbReference type="GO" id="GO:0006637">
    <property type="term" value="P:acyl-CoA metabolic process"/>
    <property type="evidence" value="ECO:0007669"/>
    <property type="project" value="TreeGrafter"/>
</dbReference>
<keyword evidence="2 3" id="KW-0378">Hydrolase</keyword>
<gene>
    <name evidence="5" type="ORF">GLW07_18050</name>
</gene>
<dbReference type="GO" id="GO:0005829">
    <property type="term" value="C:cytosol"/>
    <property type="evidence" value="ECO:0007669"/>
    <property type="project" value="TreeGrafter"/>
</dbReference>
<dbReference type="EMBL" id="WMEY01000006">
    <property type="protein sequence ID" value="MYL65263.1"/>
    <property type="molecule type" value="Genomic_DNA"/>
</dbReference>
<reference evidence="5 6" key="1">
    <citation type="submission" date="2019-11" db="EMBL/GenBank/DDBJ databases">
        <title>Genome sequences of 17 halophilic strains isolated from different environments.</title>
        <authorList>
            <person name="Furrow R.E."/>
        </authorList>
    </citation>
    <scope>NUCLEOTIDE SEQUENCE [LARGE SCALE GENOMIC DNA]</scope>
    <source>
        <strain evidence="5 6">22506_14_FS</strain>
    </source>
</reference>
<dbReference type="InterPro" id="IPR006683">
    <property type="entry name" value="Thioestr_dom"/>
</dbReference>
<dbReference type="SUPFAM" id="SSF54637">
    <property type="entry name" value="Thioesterase/thiol ester dehydrase-isomerase"/>
    <property type="match status" value="1"/>
</dbReference>
<sequence>MKKTVSESRVYKSSRIFPPDLNSHGTLFGGKLLADMDMLASIAATRHSRLECVTVSMDTVEFLHPITEEDSIHYEAFVIWTGKSSMEVFVKVTAEHLLTGANRIAATCFISFVALLEGKPMQVPGIEPETEGERQLNVLAQKRAQKRLERKVTSKNLAEILTML</sequence>
<dbReference type="RefSeq" id="WP_098446221.1">
    <property type="nucleotide sequence ID" value="NZ_WMEY01000006.1"/>
</dbReference>
<evidence type="ECO:0000256" key="3">
    <source>
        <dbReference type="PROSITE-ProRule" id="PRU01106"/>
    </source>
</evidence>
<comment type="caution">
    <text evidence="5">The sequence shown here is derived from an EMBL/GenBank/DDBJ whole genome shotgun (WGS) entry which is preliminary data.</text>
</comment>
<evidence type="ECO:0000313" key="6">
    <source>
        <dbReference type="Proteomes" id="UP000447833"/>
    </source>
</evidence>
<dbReference type="PANTHER" id="PTHR11049:SF24">
    <property type="entry name" value="CYTOSOLIC ACYL COENZYME A THIOESTER HYDROLASE"/>
    <property type="match status" value="1"/>
</dbReference>
<dbReference type="Pfam" id="PF03061">
    <property type="entry name" value="4HBT"/>
    <property type="match status" value="1"/>
</dbReference>
<evidence type="ECO:0000259" key="4">
    <source>
        <dbReference type="PROSITE" id="PS51770"/>
    </source>
</evidence>
<dbReference type="InterPro" id="IPR029069">
    <property type="entry name" value="HotDog_dom_sf"/>
</dbReference>
<dbReference type="InterPro" id="IPR033120">
    <property type="entry name" value="HOTDOG_ACOT"/>
</dbReference>